<dbReference type="EMBL" id="BAABQU010000007">
    <property type="protein sequence ID" value="GAA5439256.1"/>
    <property type="molecule type" value="Genomic_DNA"/>
</dbReference>
<keyword evidence="1" id="KW-0472">Membrane</keyword>
<evidence type="ECO:0000256" key="1">
    <source>
        <dbReference type="SAM" id="Phobius"/>
    </source>
</evidence>
<keyword evidence="3" id="KW-1185">Reference proteome</keyword>
<organism evidence="2 3">
    <name type="scientific">Deinococcus caeni</name>
    <dbReference type="NCBI Taxonomy" id="569127"/>
    <lineage>
        <taxon>Bacteria</taxon>
        <taxon>Thermotogati</taxon>
        <taxon>Deinococcota</taxon>
        <taxon>Deinococci</taxon>
        <taxon>Deinococcales</taxon>
        <taxon>Deinococcaceae</taxon>
        <taxon>Deinococcus</taxon>
    </lineage>
</organism>
<reference evidence="2 3" key="1">
    <citation type="submission" date="2024-02" db="EMBL/GenBank/DDBJ databases">
        <title>Deinococcus caeni NBRC 101312.</title>
        <authorList>
            <person name="Ichikawa N."/>
            <person name="Katano-Makiyama Y."/>
            <person name="Hidaka K."/>
        </authorList>
    </citation>
    <scope>NUCLEOTIDE SEQUENCE [LARGE SCALE GENOMIC DNA]</scope>
    <source>
        <strain evidence="2 3">NBRC 101312</strain>
    </source>
</reference>
<accession>A0ABP9U8W2</accession>
<evidence type="ECO:0000313" key="3">
    <source>
        <dbReference type="Proteomes" id="UP001423409"/>
    </source>
</evidence>
<protein>
    <submittedName>
        <fullName evidence="2">Uncharacterized protein</fullName>
    </submittedName>
</protein>
<feature type="transmembrane region" description="Helical" evidence="1">
    <location>
        <begin position="91"/>
        <end position="112"/>
    </location>
</feature>
<proteinExistence type="predicted"/>
<sequence length="113" mass="11178">MGVSYQATRAYAEQAAAAGEHKPLNTGTGSNMEWLAAVGALAGPVVGIVDAVTGTGAAKAQAATAAANAQAAATNAQLERDRLAAESTRQVMTYALIGVGVLVAGFVAYKAVA</sequence>
<name>A0ABP9U8W2_9DEIO</name>
<dbReference type="Proteomes" id="UP001423409">
    <property type="component" value="Unassembled WGS sequence"/>
</dbReference>
<keyword evidence="1" id="KW-0812">Transmembrane</keyword>
<gene>
    <name evidence="2" type="ORF">Dcae01_00755</name>
</gene>
<comment type="caution">
    <text evidence="2">The sequence shown here is derived from an EMBL/GenBank/DDBJ whole genome shotgun (WGS) entry which is preliminary data.</text>
</comment>
<evidence type="ECO:0000313" key="2">
    <source>
        <dbReference type="EMBL" id="GAA5439256.1"/>
    </source>
</evidence>
<keyword evidence="1" id="KW-1133">Transmembrane helix</keyword>